<gene>
    <name evidence="1" type="ORF">CFH83_01565</name>
</gene>
<name>A0A2D3WLU8_9BACT</name>
<dbReference type="AlphaFoldDB" id="A0A2D3WLU8"/>
<sequence>MNRILILFFIGMISASGEEIKVSPTSPNATEGKSVYTLPAPAVDVVEEGCVQKEDQNATGYGGAKW</sequence>
<dbReference type="Proteomes" id="UP000228859">
    <property type="component" value="Unassembled WGS sequence"/>
</dbReference>
<evidence type="ECO:0000313" key="2">
    <source>
        <dbReference type="Proteomes" id="UP000228859"/>
    </source>
</evidence>
<dbReference type="RefSeq" id="WP_294893348.1">
    <property type="nucleotide sequence ID" value="NZ_DLUI01000025.1"/>
</dbReference>
<accession>A0A2D3WLU8</accession>
<dbReference type="EMBL" id="DLUI01000025">
    <property type="protein sequence ID" value="DAB39286.1"/>
    <property type="molecule type" value="Genomic_DNA"/>
</dbReference>
<evidence type="ECO:0000313" key="1">
    <source>
        <dbReference type="EMBL" id="DAB39286.1"/>
    </source>
</evidence>
<protein>
    <submittedName>
        <fullName evidence="1">Uncharacterized protein</fullName>
    </submittedName>
</protein>
<comment type="caution">
    <text evidence="1">The sequence shown here is derived from an EMBL/GenBank/DDBJ whole genome shotgun (WGS) entry which is preliminary data.</text>
</comment>
<organism evidence="1 2">
    <name type="scientific">Sulfuricurvum kujiense</name>
    <dbReference type="NCBI Taxonomy" id="148813"/>
    <lineage>
        <taxon>Bacteria</taxon>
        <taxon>Pseudomonadati</taxon>
        <taxon>Campylobacterota</taxon>
        <taxon>Epsilonproteobacteria</taxon>
        <taxon>Campylobacterales</taxon>
        <taxon>Sulfurimonadaceae</taxon>
        <taxon>Sulfuricurvum</taxon>
    </lineage>
</organism>
<proteinExistence type="predicted"/>
<reference evidence="1 2" key="1">
    <citation type="journal article" date="2017" name="Front. Microbiol.">
        <title>Comparative Genomic Analysis of the Class Epsilonproteobacteria and Proposed Reclassification to Epsilonbacteraeota (phyl. nov.).</title>
        <authorList>
            <person name="Waite D.W."/>
            <person name="Vanwonterghem I."/>
            <person name="Rinke C."/>
            <person name="Parks D.H."/>
            <person name="Zhang Y."/>
            <person name="Takai K."/>
            <person name="Sievert S.M."/>
            <person name="Simon J."/>
            <person name="Campbell B.J."/>
            <person name="Hanson T.E."/>
            <person name="Woyke T."/>
            <person name="Klotz M.G."/>
            <person name="Hugenholtz P."/>
        </authorList>
    </citation>
    <scope>NUCLEOTIDE SEQUENCE [LARGE SCALE GENOMIC DNA]</scope>
    <source>
        <strain evidence="1">UBA12443</strain>
    </source>
</reference>